<dbReference type="PANTHER" id="PTHR43003:SF5">
    <property type="entry name" value="DNA-3-METHYLADENINE GLYCOSYLASE"/>
    <property type="match status" value="1"/>
</dbReference>
<evidence type="ECO:0000256" key="3">
    <source>
        <dbReference type="ARBA" id="ARBA00022763"/>
    </source>
</evidence>
<protein>
    <recommendedName>
        <fullName evidence="2">DNA-3-methyladenine glycosylase II</fullName>
        <ecNumber evidence="2">3.2.2.21</ecNumber>
    </recommendedName>
</protein>
<proteinExistence type="predicted"/>
<dbReference type="InterPro" id="IPR011257">
    <property type="entry name" value="DNA_glycosylase"/>
</dbReference>
<name>A0ABT1DVI0_9ACTN</name>
<evidence type="ECO:0000313" key="7">
    <source>
        <dbReference type="Proteomes" id="UP001523369"/>
    </source>
</evidence>
<evidence type="ECO:0000259" key="5">
    <source>
        <dbReference type="SMART" id="SM00478"/>
    </source>
</evidence>
<comment type="caution">
    <text evidence="6">The sequence shown here is derived from an EMBL/GenBank/DDBJ whole genome shotgun (WGS) entry which is preliminary data.</text>
</comment>
<gene>
    <name evidence="6" type="ORF">M1L60_30150</name>
</gene>
<dbReference type="Gene3D" id="1.10.340.30">
    <property type="entry name" value="Hypothetical protein, domain 2"/>
    <property type="match status" value="1"/>
</dbReference>
<keyword evidence="7" id="KW-1185">Reference proteome</keyword>
<dbReference type="Gene3D" id="1.10.1670.40">
    <property type="match status" value="1"/>
</dbReference>
<feature type="domain" description="HhH-GPD" evidence="5">
    <location>
        <begin position="47"/>
        <end position="199"/>
    </location>
</feature>
<evidence type="ECO:0000256" key="1">
    <source>
        <dbReference type="ARBA" id="ARBA00000086"/>
    </source>
</evidence>
<accession>A0ABT1DVI0</accession>
<dbReference type="SUPFAM" id="SSF48150">
    <property type="entry name" value="DNA-glycosylase"/>
    <property type="match status" value="1"/>
</dbReference>
<evidence type="ECO:0000256" key="2">
    <source>
        <dbReference type="ARBA" id="ARBA00012000"/>
    </source>
</evidence>
<organism evidence="6 7">
    <name type="scientific">Paractinoplanes aksuensis</name>
    <dbReference type="NCBI Taxonomy" id="2939490"/>
    <lineage>
        <taxon>Bacteria</taxon>
        <taxon>Bacillati</taxon>
        <taxon>Actinomycetota</taxon>
        <taxon>Actinomycetes</taxon>
        <taxon>Micromonosporales</taxon>
        <taxon>Micromonosporaceae</taxon>
        <taxon>Paractinoplanes</taxon>
    </lineage>
</organism>
<reference evidence="6 7" key="1">
    <citation type="submission" date="2022-06" db="EMBL/GenBank/DDBJ databases">
        <title>New Species of the Genus Actinoplanes, ActinopZanes ferrugineus.</title>
        <authorList>
            <person name="Ding P."/>
        </authorList>
    </citation>
    <scope>NUCLEOTIDE SEQUENCE [LARGE SCALE GENOMIC DNA]</scope>
    <source>
        <strain evidence="6 7">TRM88003</strain>
    </source>
</reference>
<keyword evidence="4" id="KW-0234">DNA repair</keyword>
<evidence type="ECO:0000256" key="4">
    <source>
        <dbReference type="ARBA" id="ARBA00023204"/>
    </source>
</evidence>
<evidence type="ECO:0000313" key="6">
    <source>
        <dbReference type="EMBL" id="MCO8274865.1"/>
    </source>
</evidence>
<dbReference type="EC" id="3.2.2.21" evidence="2"/>
<dbReference type="Pfam" id="PF00730">
    <property type="entry name" value="HhH-GPD"/>
    <property type="match status" value="1"/>
</dbReference>
<dbReference type="InterPro" id="IPR051912">
    <property type="entry name" value="Alkylbase_DNA_Glycosylase/TA"/>
</dbReference>
<dbReference type="EMBL" id="JAMYJR010000033">
    <property type="protein sequence ID" value="MCO8274865.1"/>
    <property type="molecule type" value="Genomic_DNA"/>
</dbReference>
<keyword evidence="3" id="KW-0227">DNA damage</keyword>
<dbReference type="RefSeq" id="WP_253241117.1">
    <property type="nucleotide sequence ID" value="NZ_JAMYJR010000033.1"/>
</dbReference>
<dbReference type="SMART" id="SM00478">
    <property type="entry name" value="ENDO3c"/>
    <property type="match status" value="1"/>
</dbReference>
<dbReference type="PANTHER" id="PTHR43003">
    <property type="entry name" value="DNA-3-METHYLADENINE GLYCOSYLASE"/>
    <property type="match status" value="1"/>
</dbReference>
<dbReference type="InterPro" id="IPR003265">
    <property type="entry name" value="HhH-GPD_domain"/>
</dbReference>
<sequence length="206" mass="22487">MSEDVLLAGVGELVRREPVFAGVVERHGVPPTWAREPGMASLLHIMLEQQVSLASARAVFDRLRALADPLTAENVLRLDDVQLREAGFSRQKARYARAVAAAVVAGSLDFAVLGDLDDDEVDARLQAVPGIGPWTSTIYRLSVLGRPDAWPATDLAVIAGIAALWQLPALPTKAEVIERADAWRPWRAVAARLIWQEYLGVRGKRP</sequence>
<dbReference type="Proteomes" id="UP001523369">
    <property type="component" value="Unassembled WGS sequence"/>
</dbReference>
<comment type="catalytic activity">
    <reaction evidence="1">
        <text>Hydrolysis of alkylated DNA, releasing 3-methyladenine, 3-methylguanine, 7-methylguanine and 7-methyladenine.</text>
        <dbReference type="EC" id="3.2.2.21"/>
    </reaction>
</comment>